<comment type="caution">
    <text evidence="2">The sequence shown here is derived from an EMBL/GenBank/DDBJ whole genome shotgun (WGS) entry which is preliminary data.</text>
</comment>
<proteinExistence type="predicted"/>
<keyword evidence="3" id="KW-1185">Reference proteome</keyword>
<evidence type="ECO:0000313" key="3">
    <source>
        <dbReference type="Proteomes" id="UP000076715"/>
    </source>
</evidence>
<evidence type="ECO:0000256" key="1">
    <source>
        <dbReference type="SAM" id="SignalP"/>
    </source>
</evidence>
<reference evidence="2 3" key="1">
    <citation type="submission" date="2016-01" db="EMBL/GenBank/DDBJ databases">
        <title>The draft genome sequence of Aquimarina sp. RZW4-3-2.</title>
        <authorList>
            <person name="Wang Y."/>
        </authorList>
    </citation>
    <scope>NUCLEOTIDE SEQUENCE [LARGE SCALE GENOMIC DNA]</scope>
    <source>
        <strain evidence="2 3">RZW4-3-2</strain>
    </source>
</reference>
<organism evidence="2 3">
    <name type="scientific">Aquimarina aggregata</name>
    <dbReference type="NCBI Taxonomy" id="1642818"/>
    <lineage>
        <taxon>Bacteria</taxon>
        <taxon>Pseudomonadati</taxon>
        <taxon>Bacteroidota</taxon>
        <taxon>Flavobacteriia</taxon>
        <taxon>Flavobacteriales</taxon>
        <taxon>Flavobacteriaceae</taxon>
        <taxon>Aquimarina</taxon>
    </lineage>
</organism>
<sequence>MKPLLFTFAFFLSIIALAQNDKVVFIKEVPIKMPSTTSYNFYIGYEVSQDSDIAIDFSGGPSKFWAGKTTPVSKGKGLVPIDLPTKDNPPNGTGYKLVVSVRERNGGWQTTKFASIIDNIEIVKKTTPVLDDASFSPLTPTKFSDIGVYNFDIQYKASQQRNIVVAIYDQGKWVAASKAISVEKGSGTERIQIKTNPLPEGNKYRFILYYGSDEDFPNTYLVSKEMSGILISKPEKVITLSSLRKRSIRLSINKDSDILTIPGDLTYKFIKIIAMNGAIVKESQDSNSVQISDLPKGGYFAITNKDESYQFIKF</sequence>
<keyword evidence="1" id="KW-0732">Signal</keyword>
<dbReference type="RefSeq" id="WP_066319420.1">
    <property type="nucleotide sequence ID" value="NZ_CANLSS010000003.1"/>
</dbReference>
<dbReference type="OrthoDB" id="7443339at2"/>
<feature type="chain" id="PRO_5007840701" description="Secretion system C-terminal sorting domain-containing protein" evidence="1">
    <location>
        <begin position="19"/>
        <end position="314"/>
    </location>
</feature>
<accession>A0A162X411</accession>
<evidence type="ECO:0000313" key="2">
    <source>
        <dbReference type="EMBL" id="KZS38407.1"/>
    </source>
</evidence>
<gene>
    <name evidence="2" type="ORF">AWE51_17780</name>
</gene>
<feature type="signal peptide" evidence="1">
    <location>
        <begin position="1"/>
        <end position="18"/>
    </location>
</feature>
<evidence type="ECO:0008006" key="4">
    <source>
        <dbReference type="Google" id="ProtNLM"/>
    </source>
</evidence>
<dbReference type="EMBL" id="LQRT01000058">
    <property type="protein sequence ID" value="KZS38407.1"/>
    <property type="molecule type" value="Genomic_DNA"/>
</dbReference>
<protein>
    <recommendedName>
        <fullName evidence="4">Secretion system C-terminal sorting domain-containing protein</fullName>
    </recommendedName>
</protein>
<dbReference type="STRING" id="1642818.AWE51_17780"/>
<dbReference type="Proteomes" id="UP000076715">
    <property type="component" value="Unassembled WGS sequence"/>
</dbReference>
<dbReference type="AlphaFoldDB" id="A0A162X411"/>
<name>A0A162X411_9FLAO</name>